<dbReference type="InterPro" id="IPR046335">
    <property type="entry name" value="LacI/GalR-like_sensor"/>
</dbReference>
<evidence type="ECO:0000259" key="4">
    <source>
        <dbReference type="PROSITE" id="PS50932"/>
    </source>
</evidence>
<evidence type="ECO:0000256" key="2">
    <source>
        <dbReference type="ARBA" id="ARBA00023125"/>
    </source>
</evidence>
<dbReference type="InterPro" id="IPR010982">
    <property type="entry name" value="Lambda_DNA-bd_dom_sf"/>
</dbReference>
<dbReference type="SMART" id="SM00354">
    <property type="entry name" value="HTH_LACI"/>
    <property type="match status" value="1"/>
</dbReference>
<organism evidence="5 6">
    <name type="scientific">Brachybacterium sacelli</name>
    <dbReference type="NCBI Taxonomy" id="173364"/>
    <lineage>
        <taxon>Bacteria</taxon>
        <taxon>Bacillati</taxon>
        <taxon>Actinomycetota</taxon>
        <taxon>Actinomycetes</taxon>
        <taxon>Micrococcales</taxon>
        <taxon>Dermabacteraceae</taxon>
        <taxon>Brachybacterium</taxon>
    </lineage>
</organism>
<evidence type="ECO:0000256" key="3">
    <source>
        <dbReference type="ARBA" id="ARBA00023163"/>
    </source>
</evidence>
<sequence length="349" mass="36605">MTSSHRATIGDVARRAGVSKATVSFAYSGKRPVSEGTRQRIFESAESLGWTASESARALASSRTATIGLVIARRPEIISADPFFPRFIAGCEAVLAEAGMGLLLSVVTTEEDETAAYTRYAAGRVDGVILLDIKHGDRRPALMRALGLPAVMLAPTRPEPLLEDDGMTLPAVIAENATAIHELVGLLVEAGHHRIAHVSGPPHYVHATERRAAFTAAMTEHELDPSLVIEGDFTAASGQARTAELLDQVPRPTAIVYANDVMAVAGLSLARSRGLRIPEDLSLTGFDDSDLSGHLSPGLTSVSTRPDEVGATVVRTLLEALGGASGPVVRVEGPTVVLRGSIGPPPPPV</sequence>
<dbReference type="Proteomes" id="UP001519290">
    <property type="component" value="Unassembled WGS sequence"/>
</dbReference>
<dbReference type="Gene3D" id="3.40.50.2300">
    <property type="match status" value="2"/>
</dbReference>
<dbReference type="RefSeq" id="WP_209900599.1">
    <property type="nucleotide sequence ID" value="NZ_BAAAJW010000002.1"/>
</dbReference>
<dbReference type="InterPro" id="IPR000843">
    <property type="entry name" value="HTH_LacI"/>
</dbReference>
<reference evidence="5 6" key="1">
    <citation type="submission" date="2021-03" db="EMBL/GenBank/DDBJ databases">
        <title>Sequencing the genomes of 1000 actinobacteria strains.</title>
        <authorList>
            <person name="Klenk H.-P."/>
        </authorList>
    </citation>
    <scope>NUCLEOTIDE SEQUENCE [LARGE SCALE GENOMIC DNA]</scope>
    <source>
        <strain evidence="5 6">DSM 14566</strain>
    </source>
</reference>
<dbReference type="SUPFAM" id="SSF53822">
    <property type="entry name" value="Periplasmic binding protein-like I"/>
    <property type="match status" value="1"/>
</dbReference>
<dbReference type="InterPro" id="IPR028082">
    <property type="entry name" value="Peripla_BP_I"/>
</dbReference>
<dbReference type="CDD" id="cd01392">
    <property type="entry name" value="HTH_LacI"/>
    <property type="match status" value="1"/>
</dbReference>
<name>A0ABS4WZC5_9MICO</name>
<keyword evidence="1" id="KW-0805">Transcription regulation</keyword>
<evidence type="ECO:0000313" key="6">
    <source>
        <dbReference type="Proteomes" id="UP001519290"/>
    </source>
</evidence>
<gene>
    <name evidence="5" type="ORF">JOF43_001403</name>
</gene>
<dbReference type="PANTHER" id="PTHR30146">
    <property type="entry name" value="LACI-RELATED TRANSCRIPTIONAL REPRESSOR"/>
    <property type="match status" value="1"/>
</dbReference>
<keyword evidence="2 5" id="KW-0238">DNA-binding</keyword>
<dbReference type="SUPFAM" id="SSF47413">
    <property type="entry name" value="lambda repressor-like DNA-binding domains"/>
    <property type="match status" value="1"/>
</dbReference>
<comment type="caution">
    <text evidence="5">The sequence shown here is derived from an EMBL/GenBank/DDBJ whole genome shotgun (WGS) entry which is preliminary data.</text>
</comment>
<dbReference type="PROSITE" id="PS50932">
    <property type="entry name" value="HTH_LACI_2"/>
    <property type="match status" value="1"/>
</dbReference>
<protein>
    <submittedName>
        <fullName evidence="5">DNA-binding LacI/PurR family transcriptional regulator</fullName>
    </submittedName>
</protein>
<dbReference type="CDD" id="cd06267">
    <property type="entry name" value="PBP1_LacI_sugar_binding-like"/>
    <property type="match status" value="1"/>
</dbReference>
<feature type="domain" description="HTH lacI-type" evidence="4">
    <location>
        <begin position="7"/>
        <end position="61"/>
    </location>
</feature>
<evidence type="ECO:0000313" key="5">
    <source>
        <dbReference type="EMBL" id="MBP2381446.1"/>
    </source>
</evidence>
<dbReference type="Pfam" id="PF00356">
    <property type="entry name" value="LacI"/>
    <property type="match status" value="1"/>
</dbReference>
<accession>A0ABS4WZC5</accession>
<proteinExistence type="predicted"/>
<dbReference type="Gene3D" id="1.10.260.40">
    <property type="entry name" value="lambda repressor-like DNA-binding domains"/>
    <property type="match status" value="1"/>
</dbReference>
<dbReference type="GO" id="GO:0003677">
    <property type="term" value="F:DNA binding"/>
    <property type="evidence" value="ECO:0007669"/>
    <property type="project" value="UniProtKB-KW"/>
</dbReference>
<dbReference type="PANTHER" id="PTHR30146:SF155">
    <property type="entry name" value="ALANINE RACEMASE"/>
    <property type="match status" value="1"/>
</dbReference>
<dbReference type="EMBL" id="JAGIOD010000001">
    <property type="protein sequence ID" value="MBP2381446.1"/>
    <property type="molecule type" value="Genomic_DNA"/>
</dbReference>
<keyword evidence="6" id="KW-1185">Reference proteome</keyword>
<keyword evidence="3" id="KW-0804">Transcription</keyword>
<dbReference type="Pfam" id="PF13377">
    <property type="entry name" value="Peripla_BP_3"/>
    <property type="match status" value="1"/>
</dbReference>
<evidence type="ECO:0000256" key="1">
    <source>
        <dbReference type="ARBA" id="ARBA00023015"/>
    </source>
</evidence>